<dbReference type="AlphaFoldDB" id="A0A512B316"/>
<evidence type="ECO:0000313" key="5">
    <source>
        <dbReference type="Proteomes" id="UP000321532"/>
    </source>
</evidence>
<reference evidence="4 5" key="1">
    <citation type="submission" date="2019-07" db="EMBL/GenBank/DDBJ databases">
        <title>Whole genome shotgun sequence of Adhaeribacter aerolatus NBRC 106133.</title>
        <authorList>
            <person name="Hosoyama A."/>
            <person name="Uohara A."/>
            <person name="Ohji S."/>
            <person name="Ichikawa N."/>
        </authorList>
    </citation>
    <scope>NUCLEOTIDE SEQUENCE [LARGE SCALE GENOMIC DNA]</scope>
    <source>
        <strain evidence="4 5">NBRC 106133</strain>
    </source>
</reference>
<comment type="caution">
    <text evidence="4">The sequence shown here is derived from an EMBL/GenBank/DDBJ whole genome shotgun (WGS) entry which is preliminary data.</text>
</comment>
<comment type="similarity">
    <text evidence="1 2">Belongs to the small heat shock protein (HSP20) family.</text>
</comment>
<organism evidence="4 5">
    <name type="scientific">Adhaeribacter aerolatus</name>
    <dbReference type="NCBI Taxonomy" id="670289"/>
    <lineage>
        <taxon>Bacteria</taxon>
        <taxon>Pseudomonadati</taxon>
        <taxon>Bacteroidota</taxon>
        <taxon>Cytophagia</taxon>
        <taxon>Cytophagales</taxon>
        <taxon>Hymenobacteraceae</taxon>
        <taxon>Adhaeribacter</taxon>
    </lineage>
</organism>
<evidence type="ECO:0000259" key="3">
    <source>
        <dbReference type="PROSITE" id="PS01031"/>
    </source>
</evidence>
<dbReference type="InterPro" id="IPR008978">
    <property type="entry name" value="HSP20-like_chaperone"/>
</dbReference>
<dbReference type="OrthoDB" id="954426at2"/>
<accession>A0A512B316</accession>
<dbReference type="Proteomes" id="UP000321532">
    <property type="component" value="Unassembled WGS sequence"/>
</dbReference>
<keyword evidence="5" id="KW-1185">Reference proteome</keyword>
<name>A0A512B316_9BACT</name>
<dbReference type="Pfam" id="PF00011">
    <property type="entry name" value="HSP20"/>
    <property type="match status" value="1"/>
</dbReference>
<dbReference type="PROSITE" id="PS01031">
    <property type="entry name" value="SHSP"/>
    <property type="match status" value="1"/>
</dbReference>
<evidence type="ECO:0000256" key="2">
    <source>
        <dbReference type="RuleBase" id="RU003616"/>
    </source>
</evidence>
<evidence type="ECO:0000256" key="1">
    <source>
        <dbReference type="PROSITE-ProRule" id="PRU00285"/>
    </source>
</evidence>
<dbReference type="Gene3D" id="2.60.40.790">
    <property type="match status" value="1"/>
</dbReference>
<gene>
    <name evidence="4" type="ORF">AAE02nite_38410</name>
</gene>
<evidence type="ECO:0000313" key="4">
    <source>
        <dbReference type="EMBL" id="GEO06177.1"/>
    </source>
</evidence>
<dbReference type="EMBL" id="BJYS01000032">
    <property type="protein sequence ID" value="GEO06177.1"/>
    <property type="molecule type" value="Genomic_DNA"/>
</dbReference>
<dbReference type="CDD" id="cd06464">
    <property type="entry name" value="ACD_sHsps-like"/>
    <property type="match status" value="1"/>
</dbReference>
<dbReference type="RefSeq" id="WP_146901681.1">
    <property type="nucleotide sequence ID" value="NZ_BJYS01000032.1"/>
</dbReference>
<dbReference type="InterPro" id="IPR002068">
    <property type="entry name" value="A-crystallin/Hsp20_dom"/>
</dbReference>
<dbReference type="SUPFAM" id="SSF49764">
    <property type="entry name" value="HSP20-like chaperones"/>
    <property type="match status" value="1"/>
</dbReference>
<protein>
    <recommendedName>
        <fullName evidence="3">SHSP domain-containing protein</fullName>
    </recommendedName>
</protein>
<feature type="domain" description="SHSP" evidence="3">
    <location>
        <begin position="23"/>
        <end position="134"/>
    </location>
</feature>
<sequence length="134" mass="15107">MYIIKNKKILKSFGQQIDQLNTLSGGVSMAQFKVSNKPDKMVVTVVAPSVSPELIQVQVEYNKLMVYATLPQKDENGTDQANVNFPLFAQVIQIPFHVDVEQIYAVFENGKLNINLPFAEGRLNHRKTISIERS</sequence>
<proteinExistence type="inferred from homology"/>